<dbReference type="PANTHER" id="PTHR36485:SF1">
    <property type="entry name" value="TRANSMEMBRANE PROTEIN"/>
    <property type="match status" value="1"/>
</dbReference>
<name>A0AAQ3P5B3_VIGMU</name>
<organism evidence="3 4">
    <name type="scientific">Vigna mungo</name>
    <name type="common">Black gram</name>
    <name type="synonym">Phaseolus mungo</name>
    <dbReference type="NCBI Taxonomy" id="3915"/>
    <lineage>
        <taxon>Eukaryota</taxon>
        <taxon>Viridiplantae</taxon>
        <taxon>Streptophyta</taxon>
        <taxon>Embryophyta</taxon>
        <taxon>Tracheophyta</taxon>
        <taxon>Spermatophyta</taxon>
        <taxon>Magnoliopsida</taxon>
        <taxon>eudicotyledons</taxon>
        <taxon>Gunneridae</taxon>
        <taxon>Pentapetalae</taxon>
        <taxon>rosids</taxon>
        <taxon>fabids</taxon>
        <taxon>Fabales</taxon>
        <taxon>Fabaceae</taxon>
        <taxon>Papilionoideae</taxon>
        <taxon>50 kb inversion clade</taxon>
        <taxon>NPAAA clade</taxon>
        <taxon>indigoferoid/millettioid clade</taxon>
        <taxon>Phaseoleae</taxon>
        <taxon>Vigna</taxon>
    </lineage>
</organism>
<sequence>MSSACRLNIETYQSRPNDEIGLKVETIDPKQMLRKVDPKWPKLMIEMSCPKTKVEIGLTELAKPTLTEIQPDFNQVGFVGIDQISAESVSTKFQLVEIRLNSTELSRSCPKFSRIAQFNPSQILTKFDRVWFNTNLVEFGKVSLKCIRSRRLTHAKDLDVNEVGSSMEGFVTMPVRYPDLFQVPIRMSISWDQRGEDVVNGEEVKALSMAKRLSVTMVVGHRKTTKAKAEHKLPKGRREPWCRQRFGDLRREPLHATTPMTGRQRRHKLRQQRRRGEQRERQRLANKEGSCVGLPQAVVDKKKEPYPASRRADERTLIAVTREFGGAYRVLGEPTDLAPKTEFAYDSTRAMFVGTLSDAMRWLASFDERKLWGCLFLSIGSIFFLGFFFVAVISKLLPPSHVPLISALQNDW</sequence>
<gene>
    <name evidence="3" type="ORF">V8G54_000352</name>
</gene>
<keyword evidence="2" id="KW-0812">Transmembrane</keyword>
<accession>A0AAQ3P5B3</accession>
<feature type="compositionally biased region" description="Basic and acidic residues" evidence="1">
    <location>
        <begin position="227"/>
        <end position="254"/>
    </location>
</feature>
<keyword evidence="2" id="KW-0472">Membrane</keyword>
<dbReference type="Proteomes" id="UP001374535">
    <property type="component" value="Chromosome 1"/>
</dbReference>
<dbReference type="AlphaFoldDB" id="A0AAQ3P5B3"/>
<proteinExistence type="predicted"/>
<dbReference type="PANTHER" id="PTHR36485">
    <property type="entry name" value="OS01G0939000 PROTEIN"/>
    <property type="match status" value="1"/>
</dbReference>
<feature type="region of interest" description="Disordered" evidence="1">
    <location>
        <begin position="220"/>
        <end position="287"/>
    </location>
</feature>
<evidence type="ECO:0000256" key="2">
    <source>
        <dbReference type="SAM" id="Phobius"/>
    </source>
</evidence>
<feature type="compositionally biased region" description="Basic residues" evidence="1">
    <location>
        <begin position="263"/>
        <end position="273"/>
    </location>
</feature>
<feature type="transmembrane region" description="Helical" evidence="2">
    <location>
        <begin position="371"/>
        <end position="393"/>
    </location>
</feature>
<dbReference type="EMBL" id="CP144700">
    <property type="protein sequence ID" value="WVZ21808.1"/>
    <property type="molecule type" value="Genomic_DNA"/>
</dbReference>
<evidence type="ECO:0000313" key="4">
    <source>
        <dbReference type="Proteomes" id="UP001374535"/>
    </source>
</evidence>
<evidence type="ECO:0000256" key="1">
    <source>
        <dbReference type="SAM" id="MobiDB-lite"/>
    </source>
</evidence>
<keyword evidence="4" id="KW-1185">Reference proteome</keyword>
<reference evidence="3 4" key="1">
    <citation type="journal article" date="2023" name="Life. Sci Alliance">
        <title>Evolutionary insights into 3D genome organization and epigenetic landscape of Vigna mungo.</title>
        <authorList>
            <person name="Junaid A."/>
            <person name="Singh B."/>
            <person name="Bhatia S."/>
        </authorList>
    </citation>
    <scope>NUCLEOTIDE SEQUENCE [LARGE SCALE GENOMIC DNA]</scope>
    <source>
        <strain evidence="3">Urdbean</strain>
    </source>
</reference>
<keyword evidence="2" id="KW-1133">Transmembrane helix</keyword>
<protein>
    <submittedName>
        <fullName evidence="3">Uncharacterized protein</fullName>
    </submittedName>
</protein>
<evidence type="ECO:0000313" key="3">
    <source>
        <dbReference type="EMBL" id="WVZ21808.1"/>
    </source>
</evidence>
<feature type="compositionally biased region" description="Basic and acidic residues" evidence="1">
    <location>
        <begin position="274"/>
        <end position="286"/>
    </location>
</feature>